<feature type="non-terminal residue" evidence="3">
    <location>
        <position position="1"/>
    </location>
</feature>
<comment type="caution">
    <text evidence="2">Lacks conserved residue(s) required for the propagation of feature annotation.</text>
</comment>
<evidence type="ECO:0000256" key="2">
    <source>
        <dbReference type="PROSITE-ProRule" id="PRU00124"/>
    </source>
</evidence>
<dbReference type="Proteomes" id="UP000708208">
    <property type="component" value="Unassembled WGS sequence"/>
</dbReference>
<keyword evidence="1" id="KW-1015">Disulfide bond</keyword>
<keyword evidence="4" id="KW-1185">Reference proteome</keyword>
<accession>A0A8J2JIB9</accession>
<dbReference type="CDD" id="cd00112">
    <property type="entry name" value="LDLa"/>
    <property type="match status" value="1"/>
</dbReference>
<name>A0A8J2JIB9_9HEXA</name>
<dbReference type="AlphaFoldDB" id="A0A8J2JIB9"/>
<evidence type="ECO:0000313" key="4">
    <source>
        <dbReference type="Proteomes" id="UP000708208"/>
    </source>
</evidence>
<dbReference type="InterPro" id="IPR002172">
    <property type="entry name" value="LDrepeatLR_classA_rpt"/>
</dbReference>
<dbReference type="EMBL" id="CAJVCH010055534">
    <property type="protein sequence ID" value="CAG7718722.1"/>
    <property type="molecule type" value="Genomic_DNA"/>
</dbReference>
<sequence>MTGICVLASEFRCHISGRCIDLRRHCDRNFDCGSEDRSDEHNC</sequence>
<comment type="caution">
    <text evidence="3">The sequence shown here is derived from an EMBL/GenBank/DDBJ whole genome shotgun (WGS) entry which is preliminary data.</text>
</comment>
<evidence type="ECO:0000256" key="1">
    <source>
        <dbReference type="ARBA" id="ARBA00023157"/>
    </source>
</evidence>
<dbReference type="SMART" id="SM00192">
    <property type="entry name" value="LDLa"/>
    <property type="match status" value="1"/>
</dbReference>
<dbReference type="Pfam" id="PF00057">
    <property type="entry name" value="Ldl_recept_a"/>
    <property type="match status" value="1"/>
</dbReference>
<proteinExistence type="predicted"/>
<reference evidence="3" key="1">
    <citation type="submission" date="2021-06" db="EMBL/GenBank/DDBJ databases">
        <authorList>
            <person name="Hodson N. C."/>
            <person name="Mongue J. A."/>
            <person name="Jaron S. K."/>
        </authorList>
    </citation>
    <scope>NUCLEOTIDE SEQUENCE</scope>
</reference>
<organism evidence="3 4">
    <name type="scientific">Allacma fusca</name>
    <dbReference type="NCBI Taxonomy" id="39272"/>
    <lineage>
        <taxon>Eukaryota</taxon>
        <taxon>Metazoa</taxon>
        <taxon>Ecdysozoa</taxon>
        <taxon>Arthropoda</taxon>
        <taxon>Hexapoda</taxon>
        <taxon>Collembola</taxon>
        <taxon>Symphypleona</taxon>
        <taxon>Sminthuridae</taxon>
        <taxon>Allacma</taxon>
    </lineage>
</organism>
<evidence type="ECO:0000313" key="3">
    <source>
        <dbReference type="EMBL" id="CAG7718722.1"/>
    </source>
</evidence>
<gene>
    <name evidence="3" type="ORF">AFUS01_LOCUS8093</name>
</gene>
<dbReference type="PROSITE" id="PS50068">
    <property type="entry name" value="LDLRA_2"/>
    <property type="match status" value="1"/>
</dbReference>
<protein>
    <submittedName>
        <fullName evidence="3">Uncharacterized protein</fullName>
    </submittedName>
</protein>